<dbReference type="InterPro" id="IPR029044">
    <property type="entry name" value="Nucleotide-diphossugar_trans"/>
</dbReference>
<keyword evidence="3" id="KW-1185">Reference proteome</keyword>
<evidence type="ECO:0000313" key="3">
    <source>
        <dbReference type="Proteomes" id="UP001326110"/>
    </source>
</evidence>
<dbReference type="EMBL" id="CP140152">
    <property type="protein sequence ID" value="WQH05529.1"/>
    <property type="molecule type" value="Genomic_DNA"/>
</dbReference>
<reference evidence="2 3" key="1">
    <citation type="submission" date="2023-11" db="EMBL/GenBank/DDBJ databases">
        <title>MicrobeMod: A computational toolkit for identifying prokaryotic methylation and restriction-modification with nanopore sequencing.</title>
        <authorList>
            <person name="Crits-Christoph A."/>
            <person name="Kang S.C."/>
            <person name="Lee H."/>
            <person name="Ostrov N."/>
        </authorList>
    </citation>
    <scope>NUCLEOTIDE SEQUENCE [LARGE SCALE GENOMIC DNA]</scope>
    <source>
        <strain evidence="2 3">ATCC 25935</strain>
    </source>
</reference>
<dbReference type="PANTHER" id="PTHR22916">
    <property type="entry name" value="GLYCOSYLTRANSFERASE"/>
    <property type="match status" value="1"/>
</dbReference>
<dbReference type="GeneID" id="43166895"/>
<protein>
    <submittedName>
        <fullName evidence="2">Glycosyltransferase family 2 protein</fullName>
        <ecNumber evidence="2">2.4.-.-</ecNumber>
    </submittedName>
</protein>
<dbReference type="CDD" id="cd00761">
    <property type="entry name" value="Glyco_tranf_GTA_type"/>
    <property type="match status" value="1"/>
</dbReference>
<dbReference type="InterPro" id="IPR001173">
    <property type="entry name" value="Glyco_trans_2-like"/>
</dbReference>
<dbReference type="RefSeq" id="WP_084670042.1">
    <property type="nucleotide sequence ID" value="NZ_CP140152.1"/>
</dbReference>
<proteinExistence type="predicted"/>
<evidence type="ECO:0000313" key="2">
    <source>
        <dbReference type="EMBL" id="WQH05529.1"/>
    </source>
</evidence>
<dbReference type="Proteomes" id="UP001326110">
    <property type="component" value="Chromosome"/>
</dbReference>
<dbReference type="Pfam" id="PF00535">
    <property type="entry name" value="Glycos_transf_2"/>
    <property type="match status" value="1"/>
</dbReference>
<keyword evidence="2" id="KW-0328">Glycosyltransferase</keyword>
<sequence length="343" mass="38433">MKSPRLSVCIPSYNRAKYLKQVLDSVVSQKEYLFEIVICEDVSPQRQEIGAIAREYQSIHGDLIVYHENATNLGFDRNLRQLLKTASGDYCVFLGNDDVLCPGALKNLSEVIARNEDVGVILRGYGWFNGTPDNVVQTVKYFPDERFMPAGLDSLAFFFRRSCVLAGLTVARQPALALESSEFDGSLFYQLHLVGNIILKHNGVFTPEIIALCRADEAPDFGHSSTEKGKYTPGEYTIDARIHMMTGVVTIAKSIDKTHKGALAGILRDIANYSFPWLAYHADKKPAVFKKYYQELGNMGLKAFPMFHVYYYLIRIVGAGTVEKMINFARNTLGYTPKLGGRK</sequence>
<accession>A0ABZ0Y0W8</accession>
<dbReference type="GO" id="GO:0016757">
    <property type="term" value="F:glycosyltransferase activity"/>
    <property type="evidence" value="ECO:0007669"/>
    <property type="project" value="UniProtKB-KW"/>
</dbReference>
<dbReference type="SUPFAM" id="SSF53448">
    <property type="entry name" value="Nucleotide-diphospho-sugar transferases"/>
    <property type="match status" value="1"/>
</dbReference>
<organism evidence="2 3">
    <name type="scientific">Duganella zoogloeoides</name>
    <dbReference type="NCBI Taxonomy" id="75659"/>
    <lineage>
        <taxon>Bacteria</taxon>
        <taxon>Pseudomonadati</taxon>
        <taxon>Pseudomonadota</taxon>
        <taxon>Betaproteobacteria</taxon>
        <taxon>Burkholderiales</taxon>
        <taxon>Oxalobacteraceae</taxon>
        <taxon>Telluria group</taxon>
        <taxon>Duganella</taxon>
    </lineage>
</organism>
<name>A0ABZ0Y0W8_9BURK</name>
<keyword evidence="2" id="KW-0808">Transferase</keyword>
<dbReference type="Gene3D" id="3.90.550.10">
    <property type="entry name" value="Spore Coat Polysaccharide Biosynthesis Protein SpsA, Chain A"/>
    <property type="match status" value="1"/>
</dbReference>
<evidence type="ECO:0000259" key="1">
    <source>
        <dbReference type="Pfam" id="PF00535"/>
    </source>
</evidence>
<feature type="domain" description="Glycosyltransferase 2-like" evidence="1">
    <location>
        <begin position="7"/>
        <end position="138"/>
    </location>
</feature>
<gene>
    <name evidence="2" type="ORF">SR858_04085</name>
</gene>
<dbReference type="EC" id="2.4.-.-" evidence="2"/>